<dbReference type="InterPro" id="IPR029526">
    <property type="entry name" value="PGBD"/>
</dbReference>
<proteinExistence type="predicted"/>
<organism evidence="2 3">
    <name type="scientific">Eumeta variegata</name>
    <name type="common">Bagworm moth</name>
    <name type="synonym">Eumeta japonica</name>
    <dbReference type="NCBI Taxonomy" id="151549"/>
    <lineage>
        <taxon>Eukaryota</taxon>
        <taxon>Metazoa</taxon>
        <taxon>Ecdysozoa</taxon>
        <taxon>Arthropoda</taxon>
        <taxon>Hexapoda</taxon>
        <taxon>Insecta</taxon>
        <taxon>Pterygota</taxon>
        <taxon>Neoptera</taxon>
        <taxon>Endopterygota</taxon>
        <taxon>Lepidoptera</taxon>
        <taxon>Glossata</taxon>
        <taxon>Ditrysia</taxon>
        <taxon>Tineoidea</taxon>
        <taxon>Psychidae</taxon>
        <taxon>Oiketicinae</taxon>
        <taxon>Eumeta</taxon>
    </lineage>
</organism>
<keyword evidence="3" id="KW-1185">Reference proteome</keyword>
<evidence type="ECO:0000313" key="3">
    <source>
        <dbReference type="Proteomes" id="UP000299102"/>
    </source>
</evidence>
<dbReference type="Pfam" id="PF13843">
    <property type="entry name" value="DDE_Tnp_1_7"/>
    <property type="match status" value="1"/>
</dbReference>
<feature type="domain" description="PiggyBac transposable element-derived protein" evidence="1">
    <location>
        <begin position="1"/>
        <end position="60"/>
    </location>
</feature>
<gene>
    <name evidence="2" type="ORF">EVAR_88141_1</name>
</gene>
<dbReference type="EMBL" id="BGZK01000619">
    <property type="protein sequence ID" value="GBP53257.1"/>
    <property type="molecule type" value="Genomic_DNA"/>
</dbReference>
<name>A0A4C1WT09_EUMVA</name>
<comment type="caution">
    <text evidence="2">The sequence shown here is derived from an EMBL/GenBank/DDBJ whole genome shotgun (WGS) entry which is preliminary data.</text>
</comment>
<protein>
    <recommendedName>
        <fullName evidence="1">PiggyBac transposable element-derived protein domain-containing protein</fullName>
    </recommendedName>
</protein>
<reference evidence="2 3" key="1">
    <citation type="journal article" date="2019" name="Commun. Biol.">
        <title>The bagworm genome reveals a unique fibroin gene that provides high tensile strength.</title>
        <authorList>
            <person name="Kono N."/>
            <person name="Nakamura H."/>
            <person name="Ohtoshi R."/>
            <person name="Tomita M."/>
            <person name="Numata K."/>
            <person name="Arakawa K."/>
        </authorList>
    </citation>
    <scope>NUCLEOTIDE SEQUENCE [LARGE SCALE GENOMIC DNA]</scope>
</reference>
<dbReference type="Proteomes" id="UP000299102">
    <property type="component" value="Unassembled WGS sequence"/>
</dbReference>
<sequence>MSKERFAMIPVSLRFDDAYTRAQRKESDVAAPISHIFYEFIANYQKYYKIGANSTVDEINRECCFKREVSDKCHFKYTRCLSVTRITIVADEYTRLSRPASFVTARPSSGIYVRVTLSRARPRVSSSRDTY</sequence>
<dbReference type="AlphaFoldDB" id="A0A4C1WT09"/>
<evidence type="ECO:0000313" key="2">
    <source>
        <dbReference type="EMBL" id="GBP53257.1"/>
    </source>
</evidence>
<accession>A0A4C1WT09</accession>
<evidence type="ECO:0000259" key="1">
    <source>
        <dbReference type="Pfam" id="PF13843"/>
    </source>
</evidence>